<dbReference type="InterPro" id="IPR036047">
    <property type="entry name" value="F-box-like_dom_sf"/>
</dbReference>
<evidence type="ECO:0000256" key="2">
    <source>
        <dbReference type="ARBA" id="ARBA00022771"/>
    </source>
</evidence>
<feature type="region of interest" description="Disordered" evidence="5">
    <location>
        <begin position="549"/>
        <end position="575"/>
    </location>
</feature>
<protein>
    <submittedName>
        <fullName evidence="8">Putative small GTP-binding protein Rab7</fullName>
    </submittedName>
</protein>
<evidence type="ECO:0000313" key="9">
    <source>
        <dbReference type="Proteomes" id="UP000192257"/>
    </source>
</evidence>
<dbReference type="SMART" id="SM00064">
    <property type="entry name" value="FYVE"/>
    <property type="match status" value="1"/>
</dbReference>
<dbReference type="SUPFAM" id="SSF81383">
    <property type="entry name" value="F-box domain"/>
    <property type="match status" value="1"/>
</dbReference>
<dbReference type="PANTHER" id="PTHR23164">
    <property type="entry name" value="EARLY ENDOSOME ANTIGEN 1"/>
    <property type="match status" value="1"/>
</dbReference>
<feature type="compositionally biased region" description="Low complexity" evidence="5">
    <location>
        <begin position="36"/>
        <end position="65"/>
    </location>
</feature>
<gene>
    <name evidence="8" type="ORF">TM35_000291410</name>
</gene>
<dbReference type="SUPFAM" id="SSF52540">
    <property type="entry name" value="P-loop containing nucleoside triphosphate hydrolases"/>
    <property type="match status" value="1"/>
</dbReference>
<keyword evidence="3" id="KW-0862">Zinc</keyword>
<dbReference type="InterPro" id="IPR001810">
    <property type="entry name" value="F-box_dom"/>
</dbReference>
<dbReference type="CDD" id="cd00882">
    <property type="entry name" value="Ras_like_GTPase"/>
    <property type="match status" value="1"/>
</dbReference>
<dbReference type="GO" id="GO:0005525">
    <property type="term" value="F:GTP binding"/>
    <property type="evidence" value="ECO:0007669"/>
    <property type="project" value="InterPro"/>
</dbReference>
<evidence type="ECO:0000256" key="3">
    <source>
        <dbReference type="ARBA" id="ARBA00022833"/>
    </source>
</evidence>
<dbReference type="OrthoDB" id="10018316at2759"/>
<dbReference type="Gene3D" id="3.40.50.300">
    <property type="entry name" value="P-loop containing nucleotide triphosphate hydrolases"/>
    <property type="match status" value="1"/>
</dbReference>
<feature type="region of interest" description="Disordered" evidence="5">
    <location>
        <begin position="36"/>
        <end position="76"/>
    </location>
</feature>
<dbReference type="SUPFAM" id="SSF57903">
    <property type="entry name" value="FYVE/PHD zinc finger"/>
    <property type="match status" value="1"/>
</dbReference>
<feature type="domain" description="F-box" evidence="7">
    <location>
        <begin position="283"/>
        <end position="329"/>
    </location>
</feature>
<dbReference type="InterPro" id="IPR027417">
    <property type="entry name" value="P-loop_NTPase"/>
</dbReference>
<dbReference type="EMBL" id="NBCO01000029">
    <property type="protein sequence ID" value="ORC86259.1"/>
    <property type="molecule type" value="Genomic_DNA"/>
</dbReference>
<evidence type="ECO:0000259" key="6">
    <source>
        <dbReference type="PROSITE" id="PS50178"/>
    </source>
</evidence>
<dbReference type="InterPro" id="IPR000306">
    <property type="entry name" value="Znf_FYVE"/>
</dbReference>
<feature type="region of interest" description="Disordered" evidence="5">
    <location>
        <begin position="209"/>
        <end position="248"/>
    </location>
</feature>
<keyword evidence="9" id="KW-1185">Reference proteome</keyword>
<reference evidence="8 9" key="1">
    <citation type="submission" date="2017-03" db="EMBL/GenBank/DDBJ databases">
        <title>An alternative strategy for trypanosome survival in the mammalian bloodstream revealed through genome and transcriptome analysis of the ubiquitous bovine parasite Trypanosoma (Megatrypanum) theileri.</title>
        <authorList>
            <person name="Kelly S."/>
            <person name="Ivens A."/>
            <person name="Mott A."/>
            <person name="O'Neill E."/>
            <person name="Emms D."/>
            <person name="Macleod O."/>
            <person name="Voorheis P."/>
            <person name="Matthews J."/>
            <person name="Matthews K."/>
            <person name="Carrington M."/>
        </authorList>
    </citation>
    <scope>NUCLEOTIDE SEQUENCE [LARGE SCALE GENOMIC DNA]</scope>
    <source>
        <strain evidence="8">Edinburgh</strain>
    </source>
</reference>
<dbReference type="InterPro" id="IPR013083">
    <property type="entry name" value="Znf_RING/FYVE/PHD"/>
</dbReference>
<dbReference type="Gene3D" id="1.20.1280.50">
    <property type="match status" value="1"/>
</dbReference>
<proteinExistence type="predicted"/>
<evidence type="ECO:0000313" key="8">
    <source>
        <dbReference type="EMBL" id="ORC86259.1"/>
    </source>
</evidence>
<keyword evidence="2 4" id="KW-0863">Zinc-finger</keyword>
<dbReference type="InterPro" id="IPR017455">
    <property type="entry name" value="Znf_FYVE-rel"/>
</dbReference>
<organism evidence="8 9">
    <name type="scientific">Trypanosoma theileri</name>
    <dbReference type="NCBI Taxonomy" id="67003"/>
    <lineage>
        <taxon>Eukaryota</taxon>
        <taxon>Discoba</taxon>
        <taxon>Euglenozoa</taxon>
        <taxon>Kinetoplastea</taxon>
        <taxon>Metakinetoplastina</taxon>
        <taxon>Trypanosomatida</taxon>
        <taxon>Trypanosomatidae</taxon>
        <taxon>Trypanosoma</taxon>
    </lineage>
</organism>
<dbReference type="STRING" id="67003.A0A1X0NPZ6"/>
<feature type="domain" description="FYVE-type" evidence="6">
    <location>
        <begin position="134"/>
        <end position="165"/>
    </location>
</feature>
<dbReference type="Proteomes" id="UP000192257">
    <property type="component" value="Unassembled WGS sequence"/>
</dbReference>
<dbReference type="RefSeq" id="XP_028880325.1">
    <property type="nucleotide sequence ID" value="XM_029028298.1"/>
</dbReference>
<evidence type="ECO:0000259" key="7">
    <source>
        <dbReference type="PROSITE" id="PS50181"/>
    </source>
</evidence>
<evidence type="ECO:0000256" key="4">
    <source>
        <dbReference type="PROSITE-ProRule" id="PRU00091"/>
    </source>
</evidence>
<dbReference type="VEuPathDB" id="TriTrypDB:TM35_000291410"/>
<dbReference type="PROSITE" id="PS50178">
    <property type="entry name" value="ZF_FYVE"/>
    <property type="match status" value="1"/>
</dbReference>
<dbReference type="GeneID" id="39988078"/>
<evidence type="ECO:0000256" key="1">
    <source>
        <dbReference type="ARBA" id="ARBA00022723"/>
    </source>
</evidence>
<dbReference type="GO" id="GO:0003924">
    <property type="term" value="F:GTPase activity"/>
    <property type="evidence" value="ECO:0007669"/>
    <property type="project" value="InterPro"/>
</dbReference>
<dbReference type="GO" id="GO:0008270">
    <property type="term" value="F:zinc ion binding"/>
    <property type="evidence" value="ECO:0007669"/>
    <property type="project" value="UniProtKB-KW"/>
</dbReference>
<keyword evidence="1" id="KW-0479">Metal-binding</keyword>
<name>A0A1X0NPZ6_9TRYP</name>
<dbReference type="InterPro" id="IPR011011">
    <property type="entry name" value="Znf_FYVE_PHD"/>
</dbReference>
<dbReference type="InterPro" id="IPR001806">
    <property type="entry name" value="Small_GTPase"/>
</dbReference>
<accession>A0A1X0NPZ6</accession>
<evidence type="ECO:0000256" key="5">
    <source>
        <dbReference type="SAM" id="MobiDB-lite"/>
    </source>
</evidence>
<comment type="caution">
    <text evidence="8">The sequence shown here is derived from an EMBL/GenBank/DDBJ whole genome shotgun (WGS) entry which is preliminary data.</text>
</comment>
<dbReference type="Gene3D" id="3.30.40.10">
    <property type="entry name" value="Zinc/RING finger domain, C3HC4 (zinc finger)"/>
    <property type="match status" value="1"/>
</dbReference>
<dbReference type="AlphaFoldDB" id="A0A1X0NPZ6"/>
<dbReference type="Pfam" id="PF01363">
    <property type="entry name" value="FYVE"/>
    <property type="match status" value="1"/>
</dbReference>
<dbReference type="PROSITE" id="PS50181">
    <property type="entry name" value="FBOX"/>
    <property type="match status" value="1"/>
</dbReference>
<dbReference type="Pfam" id="PF00071">
    <property type="entry name" value="Ras"/>
    <property type="match status" value="1"/>
</dbReference>
<sequence length="682" mass="75031">MDHVDLASAREMGSSPAFTTLHVSVPYSSNNSTYNSNSNIYNNNNNNSSHINNNSNASGSTSGVAAYGGSTSPRTPHVHSLAGSMAASSVMNNPTSNTSRSLAKPTLDTSHIRLCSEECWMPDAQVMTCMAHECNVSFSLFNRRHHCRVCGRIFCAACCSHFITLRGDNHTGTTGSLVTSFLDGVESPTASSTTPHRIGDKVHGQRNSILSSTRPLQSSPSQSLQQIGSSYHQRQPSQQQQQLQPSGSSSFSTTHRICSACYYELQLVVSRRDHTGEARRKCRGELKMLQWSLLVNMLTYLSMHDLLEVSLVSSDFYFMSRDNVIWYQYNLAQYQQKEKELKIPTASNYFNPSLRHRLLNRHKVRAFRTDFEDITPTDASKRVISLHARYNFTQFLDFARQQEMARCKGFLSFSVGARMLLSSPLKIAIIGPTGIGKSSMVRCFAGPHAAHTSWREPLPTMGFTRYEKTVHLTGSLMADVMLHVFDISGEPRFEELRRFICSNCHAVGICYDARRKVTLVQAADIMMGVEPALGPQPVVVCGIMGPTNTTNNTDEIPTTTTNTNTNSNSNSNTNSTATTMATPIAVSEPAVQEIHAMGITVRGRASLQCQWNNSEPLFQSLLQSLLDRLAMATATSSVVAAAASNGRAKIDEKESATNLAVAQELLRITLNPSALDILLEQK</sequence>
<feature type="compositionally biased region" description="Low complexity" evidence="5">
    <location>
        <begin position="210"/>
        <end position="248"/>
    </location>
</feature>